<dbReference type="GO" id="GO:0031422">
    <property type="term" value="C:RecQ family helicase-topoisomerase III complex"/>
    <property type="evidence" value="ECO:0007669"/>
    <property type="project" value="TreeGrafter"/>
</dbReference>
<dbReference type="SUPFAM" id="SSF56712">
    <property type="entry name" value="Prokaryotic type I DNA topoisomerase"/>
    <property type="match status" value="1"/>
</dbReference>
<dbReference type="Proteomes" id="UP000285301">
    <property type="component" value="Unassembled WGS sequence"/>
</dbReference>
<evidence type="ECO:0000256" key="6">
    <source>
        <dbReference type="ARBA" id="ARBA00022833"/>
    </source>
</evidence>
<evidence type="ECO:0000313" key="15">
    <source>
        <dbReference type="EMBL" id="RWS07224.1"/>
    </source>
</evidence>
<comment type="catalytic activity">
    <reaction evidence="1 11">
        <text>ATP-independent breakage of single-stranded DNA, followed by passage and rejoining.</text>
        <dbReference type="EC" id="5.6.2.1"/>
    </reaction>
</comment>
<dbReference type="FunFam" id="3.40.50.140:FF:000003">
    <property type="entry name" value="DNA topoisomerase"/>
    <property type="match status" value="1"/>
</dbReference>
<evidence type="ECO:0000259" key="13">
    <source>
        <dbReference type="PROSITE" id="PS52039"/>
    </source>
</evidence>
<dbReference type="GO" id="GO:0003917">
    <property type="term" value="F:DNA topoisomerase type I (single strand cut, ATP-independent) activity"/>
    <property type="evidence" value="ECO:0007669"/>
    <property type="project" value="UniProtKB-EC"/>
</dbReference>
<name>A0A3S3P3D9_9ACAR</name>
<evidence type="ECO:0000256" key="3">
    <source>
        <dbReference type="ARBA" id="ARBA00012891"/>
    </source>
</evidence>
<dbReference type="InterPro" id="IPR003601">
    <property type="entry name" value="Topo_IA_2"/>
</dbReference>
<dbReference type="EMBL" id="NCKU01003601">
    <property type="protein sequence ID" value="RWS07211.1"/>
    <property type="molecule type" value="Genomic_DNA"/>
</dbReference>
<accession>A0A3S3P3D9</accession>
<dbReference type="PANTHER" id="PTHR11390:SF21">
    <property type="entry name" value="DNA TOPOISOMERASE 3-ALPHA"/>
    <property type="match status" value="1"/>
</dbReference>
<dbReference type="SMART" id="SM00436">
    <property type="entry name" value="TOP1Bc"/>
    <property type="match status" value="1"/>
</dbReference>
<dbReference type="Pfam" id="PF01131">
    <property type="entry name" value="Topoisom_bac"/>
    <property type="match status" value="1"/>
</dbReference>
<evidence type="ECO:0000256" key="1">
    <source>
        <dbReference type="ARBA" id="ARBA00000213"/>
    </source>
</evidence>
<dbReference type="SMART" id="SM00437">
    <property type="entry name" value="TOP1Ac"/>
    <property type="match status" value="1"/>
</dbReference>
<keyword evidence="16" id="KW-1185">Reference proteome</keyword>
<dbReference type="Pfam" id="PF01751">
    <property type="entry name" value="Toprim"/>
    <property type="match status" value="1"/>
</dbReference>
<dbReference type="CDD" id="cd00186">
    <property type="entry name" value="TOP1Ac"/>
    <property type="match status" value="1"/>
</dbReference>
<dbReference type="GO" id="GO:0006281">
    <property type="term" value="P:DNA repair"/>
    <property type="evidence" value="ECO:0007669"/>
    <property type="project" value="TreeGrafter"/>
</dbReference>
<dbReference type="GO" id="GO:0003677">
    <property type="term" value="F:DNA binding"/>
    <property type="evidence" value="ECO:0007669"/>
    <property type="project" value="UniProtKB-KW"/>
</dbReference>
<organism evidence="15 16">
    <name type="scientific">Dinothrombium tinctorium</name>
    <dbReference type="NCBI Taxonomy" id="1965070"/>
    <lineage>
        <taxon>Eukaryota</taxon>
        <taxon>Metazoa</taxon>
        <taxon>Ecdysozoa</taxon>
        <taxon>Arthropoda</taxon>
        <taxon>Chelicerata</taxon>
        <taxon>Arachnida</taxon>
        <taxon>Acari</taxon>
        <taxon>Acariformes</taxon>
        <taxon>Trombidiformes</taxon>
        <taxon>Prostigmata</taxon>
        <taxon>Anystina</taxon>
        <taxon>Parasitengona</taxon>
        <taxon>Trombidioidea</taxon>
        <taxon>Trombidiidae</taxon>
        <taxon>Dinothrombium</taxon>
    </lineage>
</organism>
<keyword evidence="9 11" id="KW-0413">Isomerase</keyword>
<dbReference type="InterPro" id="IPR013825">
    <property type="entry name" value="Topo_IA_cen_sub2"/>
</dbReference>
<reference evidence="15" key="2">
    <citation type="submission" date="2018-11" db="EMBL/GenBank/DDBJ databases">
        <title>Trombidioid mite genomics.</title>
        <authorList>
            <person name="Dong X."/>
        </authorList>
    </citation>
    <scope>NUCLEOTIDE SEQUENCE</scope>
    <source>
        <strain evidence="15">UoL-WK</strain>
    </source>
</reference>
<keyword evidence="8 11" id="KW-0238">DNA-binding</keyword>
<comment type="caution">
    <text evidence="15">The sequence shown here is derived from an EMBL/GenBank/DDBJ whole genome shotgun (WGS) entry which is preliminary data.</text>
</comment>
<dbReference type="Gene3D" id="1.10.290.10">
    <property type="entry name" value="Topoisomerase I, domain 4"/>
    <property type="match status" value="1"/>
</dbReference>
<dbReference type="InterPro" id="IPR034144">
    <property type="entry name" value="TOPRIM_TopoIII"/>
</dbReference>
<dbReference type="SMART" id="SM00493">
    <property type="entry name" value="TOPRIM"/>
    <property type="match status" value="1"/>
</dbReference>
<dbReference type="InterPro" id="IPR003602">
    <property type="entry name" value="Topo_IA_DNA-bd_dom"/>
</dbReference>
<evidence type="ECO:0000256" key="9">
    <source>
        <dbReference type="ARBA" id="ARBA00023235"/>
    </source>
</evidence>
<dbReference type="EMBL" id="NCKU01003597">
    <property type="protein sequence ID" value="RWS07224.1"/>
    <property type="molecule type" value="Genomic_DNA"/>
</dbReference>
<evidence type="ECO:0000313" key="14">
    <source>
        <dbReference type="EMBL" id="RWS07211.1"/>
    </source>
</evidence>
<feature type="domain" description="Topo IA-type catalytic" evidence="13">
    <location>
        <begin position="165"/>
        <end position="586"/>
    </location>
</feature>
<dbReference type="PROSITE" id="PS00396">
    <property type="entry name" value="TOPO_IA_1"/>
    <property type="match status" value="1"/>
</dbReference>
<feature type="domain" description="Toprim" evidence="12">
    <location>
        <begin position="2"/>
        <end position="147"/>
    </location>
</feature>
<dbReference type="InterPro" id="IPR013824">
    <property type="entry name" value="Topo_IA_cen_sub1"/>
</dbReference>
<evidence type="ECO:0000256" key="11">
    <source>
        <dbReference type="RuleBase" id="RU362092"/>
    </source>
</evidence>
<comment type="function">
    <text evidence="10">Releases the supercoiling and torsional tension of DNA introduced during the DNA replication and transcription by transiently cleaving and rejoining one strand of the DNA duplex. Introduces a single-strand break via transesterification at a target site in duplex DNA. The scissile phosphodiester is attacked by the catalytic tyrosine of the enzyme, resulting in the formation of a DNA-(5'-phosphotyrosyl)-enzyme intermediate and the expulsion of a 3'-OH DNA strand. The free DNA strand than undergoes passage around the unbroken strand thus removing DNA supercoils. Finally, in the religation step, the DNA 3'-OH attacks the covalent intermediate to expel the active-site tyrosine and restore the DNA phosphodiester backbone. Weakly relaxes negative supercoils and displays a distinct preference for binding single-stranded DNA.</text>
</comment>
<evidence type="ECO:0000256" key="10">
    <source>
        <dbReference type="ARBA" id="ARBA00056363"/>
    </source>
</evidence>
<dbReference type="InterPro" id="IPR000380">
    <property type="entry name" value="Topo_IA"/>
</dbReference>
<dbReference type="PANTHER" id="PTHR11390">
    <property type="entry name" value="PROKARYOTIC DNA TOPOISOMERASE"/>
    <property type="match status" value="1"/>
</dbReference>
<sequence>MKVLNVAEKNDAAKNIANILSRGAMRKREGFSRFNKIYDFDYNIPYIGNCNMIMTSVSGHLINIDFTDRYRRWYSCDPVELFNAPIVEKCEENYVQIKRTLENECKRCSHLIIWTDCDREGECIGFEIINVCRKVNPSINIFRARFSEITPASITRAINNLDRPDKRLSDAVEVRRELDLRIGAAFTRYQTKFLSQRLFSAIQNLLISYGSCQFPTLGFVVERFKEIENFIPQKFWYISVKHNREKKDVNFRWHRVRNFDEKIVLALYTKTLQNPIAKVVDVSSKTRKKWRPTPMDTVQLEKLASKKLKINAKRTMAIAEKLYQQGYISYPRTETNIFPKEINLTYYVQQQVMSNTWGLFASQLLQQGLCPRNGSKTDNAHPPIHPTKPADNLSGDEARIYELITRHFLACLSKDAVGKETTVKIEINEEIFTADGLFIVERNYLEVYPYDKWSDKEIPRYDLGETFMPSEIMMNDGTTTPPQLLTEADLIALMEKHGIGTDATHAEHIETIKSRKYIGETPDRRFVPGRLGIGLIEGYTAMRQCEDLSKPHLRANLEKELQEICNGTKDPKEVLKNQLECYKKLFIDATNKCQVLENEVKKFTDGLQPDDISNLTNNRS</sequence>
<evidence type="ECO:0000256" key="4">
    <source>
        <dbReference type="ARBA" id="ARBA00022723"/>
    </source>
</evidence>
<protein>
    <recommendedName>
        <fullName evidence="3 11">DNA topoisomerase</fullName>
        <ecNumber evidence="3 11">5.6.2.1</ecNumber>
    </recommendedName>
</protein>
<dbReference type="InterPro" id="IPR013497">
    <property type="entry name" value="Topo_IA_cen"/>
</dbReference>
<evidence type="ECO:0000256" key="8">
    <source>
        <dbReference type="ARBA" id="ARBA00023125"/>
    </source>
</evidence>
<gene>
    <name evidence="14" type="ORF">B4U79_01371</name>
    <name evidence="15" type="ORF">B4U79_07604</name>
</gene>
<dbReference type="AlphaFoldDB" id="A0A3S3P3D9"/>
<dbReference type="GO" id="GO:0006310">
    <property type="term" value="P:DNA recombination"/>
    <property type="evidence" value="ECO:0007669"/>
    <property type="project" value="TreeGrafter"/>
</dbReference>
<dbReference type="FunFam" id="1.10.290.10:FF:000001">
    <property type="entry name" value="DNA topoisomerase"/>
    <property type="match status" value="1"/>
</dbReference>
<evidence type="ECO:0000256" key="5">
    <source>
        <dbReference type="ARBA" id="ARBA00022771"/>
    </source>
</evidence>
<dbReference type="CDD" id="cd03362">
    <property type="entry name" value="TOPRIM_TopoIA_TopoIII"/>
    <property type="match status" value="1"/>
</dbReference>
<keyword evidence="5" id="KW-0863">Zinc-finger</keyword>
<dbReference type="GO" id="GO:0008270">
    <property type="term" value="F:zinc ion binding"/>
    <property type="evidence" value="ECO:0007669"/>
    <property type="project" value="UniProtKB-KW"/>
</dbReference>
<dbReference type="PRINTS" id="PR00417">
    <property type="entry name" value="PRTPISMRASEI"/>
</dbReference>
<keyword evidence="6" id="KW-0862">Zinc</keyword>
<dbReference type="InterPro" id="IPR023406">
    <property type="entry name" value="Topo_IA_AS"/>
</dbReference>
<dbReference type="PROSITE" id="PS50880">
    <property type="entry name" value="TOPRIM"/>
    <property type="match status" value="1"/>
</dbReference>
<keyword evidence="7 11" id="KW-0799">Topoisomerase</keyword>
<dbReference type="Gene3D" id="3.40.50.140">
    <property type="match status" value="1"/>
</dbReference>
<dbReference type="InterPro" id="IPR023405">
    <property type="entry name" value="Topo_IA_core_domain"/>
</dbReference>
<dbReference type="FunFam" id="1.10.460.10:FF:000003">
    <property type="entry name" value="DNA topoisomerase"/>
    <property type="match status" value="1"/>
</dbReference>
<reference evidence="15 16" key="1">
    <citation type="journal article" date="2018" name="Gigascience">
        <title>Genomes of trombidid mites reveal novel predicted allergens and laterally-transferred genes associated with secondary metabolism.</title>
        <authorList>
            <person name="Dong X."/>
            <person name="Chaisiri K."/>
            <person name="Xia D."/>
            <person name="Armstrong S.D."/>
            <person name="Fang Y."/>
            <person name="Donnelly M.J."/>
            <person name="Kadowaki T."/>
            <person name="McGarry J.W."/>
            <person name="Darby A.C."/>
            <person name="Makepeace B.L."/>
        </authorList>
    </citation>
    <scope>NUCLEOTIDE SEQUENCE [LARGE SCALE GENOMIC DNA]</scope>
    <source>
        <strain evidence="15">UoL-WK</strain>
    </source>
</reference>
<dbReference type="Gene3D" id="1.10.460.10">
    <property type="entry name" value="Topoisomerase I, domain 2"/>
    <property type="match status" value="1"/>
</dbReference>
<comment type="function">
    <text evidence="11">Introduces a single-strand break via transesterification at a target site in duplex DNA. Releases the supercoiling and torsional tension of DNA introduced during the DNA replication and transcription by transiently cleaving and rejoining one strand of the DNA duplex. The scissile phosphodiester is attacked by the catalytic tyrosine of the enzyme, resulting in the formation of a DNA-(5'-phosphotyrosyl)-enzyme intermediate and the expulsion of a 3'-OH DNA strand.</text>
</comment>
<dbReference type="GO" id="GO:0005634">
    <property type="term" value="C:nucleus"/>
    <property type="evidence" value="ECO:0007669"/>
    <property type="project" value="TreeGrafter"/>
</dbReference>
<dbReference type="InterPro" id="IPR013826">
    <property type="entry name" value="Topo_IA_cen_sub3"/>
</dbReference>
<dbReference type="OrthoDB" id="430051at2759"/>
<comment type="similarity">
    <text evidence="2 11">Belongs to the type IA topoisomerase family.</text>
</comment>
<dbReference type="GO" id="GO:0006265">
    <property type="term" value="P:DNA topological change"/>
    <property type="evidence" value="ECO:0007669"/>
    <property type="project" value="InterPro"/>
</dbReference>
<evidence type="ECO:0000313" key="16">
    <source>
        <dbReference type="Proteomes" id="UP000285301"/>
    </source>
</evidence>
<evidence type="ECO:0000259" key="12">
    <source>
        <dbReference type="PROSITE" id="PS50880"/>
    </source>
</evidence>
<dbReference type="EC" id="5.6.2.1" evidence="3 11"/>
<dbReference type="STRING" id="1965070.A0A3S3P3D9"/>
<keyword evidence="4" id="KW-0479">Metal-binding</keyword>
<evidence type="ECO:0000256" key="2">
    <source>
        <dbReference type="ARBA" id="ARBA00009446"/>
    </source>
</evidence>
<evidence type="ECO:0000256" key="7">
    <source>
        <dbReference type="ARBA" id="ARBA00023029"/>
    </source>
</evidence>
<dbReference type="PROSITE" id="PS52039">
    <property type="entry name" value="TOPO_IA_2"/>
    <property type="match status" value="1"/>
</dbReference>
<proteinExistence type="inferred from homology"/>
<dbReference type="Gene3D" id="2.70.20.10">
    <property type="entry name" value="Topoisomerase I, domain 3"/>
    <property type="match status" value="1"/>
</dbReference>
<dbReference type="InterPro" id="IPR006171">
    <property type="entry name" value="TOPRIM_dom"/>
</dbReference>